<protein>
    <recommendedName>
        <fullName evidence="4">Ribosome production factor 2 homolog</fullName>
    </recommendedName>
    <alternativeName>
        <fullName evidence="4">Ribosome biogenesis protein RPF2 homolog</fullName>
    </alternativeName>
</protein>
<dbReference type="PROSITE" id="PS50833">
    <property type="entry name" value="BRIX"/>
    <property type="match status" value="1"/>
</dbReference>
<dbReference type="VEuPathDB" id="PlasmoDB:PY05510"/>
<dbReference type="Proteomes" id="UP000072874">
    <property type="component" value="Chromosome 5"/>
</dbReference>
<evidence type="ECO:0000313" key="10">
    <source>
        <dbReference type="Proteomes" id="UP000072904"/>
    </source>
</evidence>
<evidence type="ECO:0000256" key="4">
    <source>
        <dbReference type="RuleBase" id="RU367086"/>
    </source>
</evidence>
<dbReference type="InterPro" id="IPR007109">
    <property type="entry name" value="Brix"/>
</dbReference>
<dbReference type="PANTHER" id="PTHR12728:SF0">
    <property type="entry name" value="RIBOSOME PRODUCTION FACTOR 2 HOMOLOG"/>
    <property type="match status" value="1"/>
</dbReference>
<reference evidence="9 10" key="1">
    <citation type="journal article" date="2014" name="BMC Biol.">
        <title>A comprehensive evaluation of rodent malaria parasite genomes and gene expression.</title>
        <authorList>
            <person name="Otto T.D."/>
            <person name="Bohme U."/>
            <person name="Jackson A.P."/>
            <person name="Hunt M."/>
            <person name="Franke-Fayard B."/>
            <person name="Hoeijmakers W.A."/>
            <person name="Religa A.A."/>
            <person name="Robertson L."/>
            <person name="Sanders M."/>
            <person name="Ogun S.A."/>
            <person name="Cunningham D."/>
            <person name="Erhart A."/>
            <person name="Billker O."/>
            <person name="Khan S.M."/>
            <person name="Stunnenberg H.G."/>
            <person name="Langhorne J."/>
            <person name="Holder A.A."/>
            <person name="Waters A.P."/>
            <person name="Newbold C.I."/>
            <person name="Pain A."/>
            <person name="Berriman M."/>
            <person name="Janse C.J."/>
        </authorList>
    </citation>
    <scope>NUCLEOTIDE SEQUENCE [LARGE SCALE GENOMIC DNA]</scope>
    <source>
        <strain evidence="8 9">17X</strain>
        <strain evidence="7 10">YM</strain>
    </source>
</reference>
<evidence type="ECO:0000313" key="8">
    <source>
        <dbReference type="EMBL" id="VTZ74274.1"/>
    </source>
</evidence>
<evidence type="ECO:0000256" key="1">
    <source>
        <dbReference type="ARBA" id="ARBA00004604"/>
    </source>
</evidence>
<dbReference type="VEuPathDB" id="PlasmoDB:PY17X_0513600"/>
<evidence type="ECO:0000256" key="2">
    <source>
        <dbReference type="ARBA" id="ARBA00010782"/>
    </source>
</evidence>
<dbReference type="OrthoDB" id="407658at2759"/>
<reference evidence="8" key="4">
    <citation type="submission" date="2019-05" db="EMBL/GenBank/DDBJ databases">
        <authorList>
            <consortium name="Pathogen Informatics"/>
        </authorList>
    </citation>
    <scope>NUCLEOTIDE SEQUENCE</scope>
    <source>
        <strain evidence="8">17X</strain>
    </source>
</reference>
<dbReference type="GeneID" id="3791319"/>
<dbReference type="GO" id="GO:0000027">
    <property type="term" value="P:ribosomal large subunit assembly"/>
    <property type="evidence" value="ECO:0007669"/>
    <property type="project" value="InterPro"/>
</dbReference>
<dbReference type="VEuPathDB" id="PlasmoDB:Py17XNL_000504491"/>
<evidence type="ECO:0000313" key="7">
    <source>
        <dbReference type="EMBL" id="CDU16724.1"/>
    </source>
</evidence>
<dbReference type="AlphaFoldDB" id="A0A077Y588"/>
<dbReference type="Pfam" id="PF04427">
    <property type="entry name" value="Brix"/>
    <property type="match status" value="1"/>
</dbReference>
<comment type="subcellular location">
    <subcellularLocation>
        <location evidence="1 4">Nucleus</location>
        <location evidence="1 4">Nucleolus</location>
    </subcellularLocation>
</comment>
<feature type="compositionally biased region" description="Polar residues" evidence="5">
    <location>
        <begin position="211"/>
        <end position="221"/>
    </location>
</feature>
<dbReference type="PANTHER" id="PTHR12728">
    <property type="entry name" value="BRIX DOMAIN CONTAINING PROTEIN"/>
    <property type="match status" value="1"/>
</dbReference>
<feature type="region of interest" description="Disordered" evidence="5">
    <location>
        <begin position="211"/>
        <end position="258"/>
    </location>
</feature>
<dbReference type="KEGG" id="pyo:PY17X_0513600"/>
<accession>A0A077Y588</accession>
<name>A0A077Y588_PLAYE</name>
<dbReference type="RefSeq" id="XP_725979.1">
    <property type="nucleotide sequence ID" value="XM_720886.1"/>
</dbReference>
<gene>
    <name evidence="8" type="ORF">PY17X_0513600</name>
    <name evidence="7" type="ORF">PYYM_0512900</name>
</gene>
<dbReference type="GO" id="GO:0019843">
    <property type="term" value="F:rRNA binding"/>
    <property type="evidence" value="ECO:0007669"/>
    <property type="project" value="UniProtKB-UniRule"/>
</dbReference>
<evidence type="ECO:0000256" key="5">
    <source>
        <dbReference type="SAM" id="MobiDB-lite"/>
    </source>
</evidence>
<keyword evidence="3 4" id="KW-0539">Nucleus</keyword>
<dbReference type="InterPro" id="IPR039770">
    <property type="entry name" value="Rpf2"/>
</dbReference>
<dbReference type="VEuPathDB" id="PlasmoDB:PYYM_0512900"/>
<comment type="similarity">
    <text evidence="2 4">Belongs to the RPF2 family.</text>
</comment>
<reference evidence="8" key="3">
    <citation type="submission" date="2014-05" db="EMBL/GenBank/DDBJ databases">
        <authorList>
            <person name="Aslett M.A."/>
            <person name="De Silva N."/>
        </authorList>
    </citation>
    <scope>NUCLEOTIDE SEQUENCE</scope>
    <source>
        <strain evidence="8">17X</strain>
    </source>
</reference>
<dbReference type="OMA" id="VGLKPMF"/>
<dbReference type="Proteomes" id="UP000072904">
    <property type="component" value="Chromosome 5"/>
</dbReference>
<dbReference type="GO" id="GO:0005730">
    <property type="term" value="C:nucleolus"/>
    <property type="evidence" value="ECO:0007669"/>
    <property type="project" value="UniProtKB-SubCell"/>
</dbReference>
<dbReference type="SMART" id="SM00879">
    <property type="entry name" value="Brix"/>
    <property type="match status" value="1"/>
</dbReference>
<evidence type="ECO:0000259" key="6">
    <source>
        <dbReference type="PROSITE" id="PS50833"/>
    </source>
</evidence>
<feature type="compositionally biased region" description="Basic and acidic residues" evidence="5">
    <location>
        <begin position="237"/>
        <end position="252"/>
    </location>
</feature>
<reference evidence="7" key="2">
    <citation type="submission" date="2014-05" db="EMBL/GenBank/DDBJ databases">
        <authorList>
            <person name="Aslett A.Martin."/>
            <person name="De Silva Nishadi"/>
        </authorList>
    </citation>
    <scope>NUCLEOTIDE SEQUENCE</scope>
    <source>
        <strain evidence="7">YM</strain>
    </source>
</reference>
<sequence>MSNEFDDTNVEQVADGIKGEKAKTRKGNLILKKREGEYQENSKNCLFICSNKRTETLKNLMHDIYIIQKPYTCYMPKLHPQLVNISDKINKLVEICIHNTCSFFFSIYSTKRNPSRFILGRLYNNQILDYYTFNLLSFIPMNIFPSSKEVLFNTKPIVLIQGLYFNMNENTKYLKNILFDFFKHKNVDSFSKNSLQRLIVITAFEDQPKSSSQNFVKTSDPNGEAEKQEEIGANEKNGAEEKNEPNEESGAKEHKRGKSKYVMSFRQYIFKKETYQNETENDNPKLEEVGPRFEFTLESSQIPNYNLFQEAIKKHDIHPKKKEKKIKTDELGHDIKRVYVQKQNFNKLHTKHSNFFKKSKKFGKKNKGATQ</sequence>
<evidence type="ECO:0000313" key="9">
    <source>
        <dbReference type="Proteomes" id="UP000072874"/>
    </source>
</evidence>
<dbReference type="EMBL" id="LM993659">
    <property type="protein sequence ID" value="VTZ74274.1"/>
    <property type="molecule type" value="Genomic_DNA"/>
</dbReference>
<dbReference type="GO" id="GO:0000463">
    <property type="term" value="P:maturation of LSU-rRNA from tricistronic rRNA transcript (SSU-rRNA, 5.8S rRNA, LSU-rRNA)"/>
    <property type="evidence" value="ECO:0007669"/>
    <property type="project" value="TreeGrafter"/>
</dbReference>
<proteinExistence type="inferred from homology"/>
<evidence type="ECO:0000256" key="3">
    <source>
        <dbReference type="ARBA" id="ARBA00023242"/>
    </source>
</evidence>
<feature type="domain" description="Brix" evidence="6">
    <location>
        <begin position="43"/>
        <end position="306"/>
    </location>
</feature>
<organism evidence="7 10">
    <name type="scientific">Plasmodium yoelii</name>
    <dbReference type="NCBI Taxonomy" id="5861"/>
    <lineage>
        <taxon>Eukaryota</taxon>
        <taxon>Sar</taxon>
        <taxon>Alveolata</taxon>
        <taxon>Apicomplexa</taxon>
        <taxon>Aconoidasida</taxon>
        <taxon>Haemosporida</taxon>
        <taxon>Plasmodiidae</taxon>
        <taxon>Plasmodium</taxon>
        <taxon>Plasmodium (Vinckeia)</taxon>
    </lineage>
</organism>
<dbReference type="EMBL" id="LK934633">
    <property type="protein sequence ID" value="CDU16724.1"/>
    <property type="molecule type" value="Genomic_DNA"/>
</dbReference>